<dbReference type="STRING" id="560819.SAMN05428998_108116"/>
<dbReference type="SUPFAM" id="SSF56300">
    <property type="entry name" value="Metallo-dependent phosphatases"/>
    <property type="match status" value="1"/>
</dbReference>
<dbReference type="GO" id="GO:0016787">
    <property type="term" value="F:hydrolase activity"/>
    <property type="evidence" value="ECO:0007669"/>
    <property type="project" value="InterPro"/>
</dbReference>
<gene>
    <name evidence="2" type="ORF">SAMN05428998_108116</name>
</gene>
<dbReference type="PANTHER" id="PTHR43143">
    <property type="entry name" value="METALLOPHOSPHOESTERASE, CALCINEURIN SUPERFAMILY"/>
    <property type="match status" value="1"/>
</dbReference>
<protein>
    <submittedName>
        <fullName evidence="2">3',5'-cyclic AMP phosphodiesterase CpdA</fullName>
    </submittedName>
</protein>
<feature type="domain" description="Calcineurin-like phosphoesterase" evidence="1">
    <location>
        <begin position="1"/>
        <end position="199"/>
    </location>
</feature>
<dbReference type="InterPro" id="IPR004843">
    <property type="entry name" value="Calcineurin-like_PHP"/>
</dbReference>
<proteinExistence type="predicted"/>
<accession>A0A1Y6BRY0</accession>
<dbReference type="InterPro" id="IPR051918">
    <property type="entry name" value="STPP_CPPED1"/>
</dbReference>
<keyword evidence="3" id="KW-1185">Reference proteome</keyword>
<dbReference type="Proteomes" id="UP000192917">
    <property type="component" value="Unassembled WGS sequence"/>
</dbReference>
<dbReference type="PANTHER" id="PTHR43143:SF1">
    <property type="entry name" value="SERINE_THREONINE-PROTEIN PHOSPHATASE CPPED1"/>
    <property type="match status" value="1"/>
</dbReference>
<dbReference type="EMBL" id="FWZX01000008">
    <property type="protein sequence ID" value="SMF25017.1"/>
    <property type="molecule type" value="Genomic_DNA"/>
</dbReference>
<evidence type="ECO:0000313" key="3">
    <source>
        <dbReference type="Proteomes" id="UP000192917"/>
    </source>
</evidence>
<evidence type="ECO:0000259" key="1">
    <source>
        <dbReference type="Pfam" id="PF00149"/>
    </source>
</evidence>
<evidence type="ECO:0000313" key="2">
    <source>
        <dbReference type="EMBL" id="SMF25017.1"/>
    </source>
</evidence>
<dbReference type="RefSeq" id="WP_085123002.1">
    <property type="nucleotide sequence ID" value="NZ_FWZX01000008.1"/>
</dbReference>
<organism evidence="2 3">
    <name type="scientific">Tistlia consotensis USBA 355</name>
    <dbReference type="NCBI Taxonomy" id="560819"/>
    <lineage>
        <taxon>Bacteria</taxon>
        <taxon>Pseudomonadati</taxon>
        <taxon>Pseudomonadota</taxon>
        <taxon>Alphaproteobacteria</taxon>
        <taxon>Rhodospirillales</taxon>
        <taxon>Rhodovibrionaceae</taxon>
        <taxon>Tistlia</taxon>
    </lineage>
</organism>
<dbReference type="AlphaFoldDB" id="A0A1Y6BRY0"/>
<dbReference type="Gene3D" id="3.60.21.10">
    <property type="match status" value="1"/>
</dbReference>
<name>A0A1Y6BRY0_9PROT</name>
<reference evidence="2 3" key="1">
    <citation type="submission" date="2017-04" db="EMBL/GenBank/DDBJ databases">
        <authorList>
            <person name="Afonso C.L."/>
            <person name="Miller P.J."/>
            <person name="Scott M.A."/>
            <person name="Spackman E."/>
            <person name="Goraichik I."/>
            <person name="Dimitrov K.M."/>
            <person name="Suarez D.L."/>
            <person name="Swayne D.E."/>
        </authorList>
    </citation>
    <scope>NUCLEOTIDE SEQUENCE [LARGE SCALE GENOMIC DNA]</scope>
    <source>
        <strain evidence="2 3">USBA 355</strain>
    </source>
</reference>
<dbReference type="Pfam" id="PF00149">
    <property type="entry name" value="Metallophos"/>
    <property type="match status" value="1"/>
</dbReference>
<sequence length="289" mass="32405">MRIVQISDTHLSPTHGFFVGNWRKTVRHVNALAPDLVVVTGDLTINGPDDAAELTFARSELGRLAPRWLALAGNHDVGDEPPGQDEKQLVDPPRLARWHAHFGAHYWAETLGSWRLLGLNAQLLGSGLDAETEQQRWLEEQLGASDSRHIGLFLHKPLFVADRDDPASSSCVAPTPRRRLIELFSNAPVRFVANGHLHCHKQTRLGGLDLIWAPSTAFLAGSQQGHGQEHVVPDSRRELGILVFDLADEGYEMRFEPVPQIETLYLSDIKQGRYRFLRDMPPFQPEGRF</sequence>
<dbReference type="InterPro" id="IPR029052">
    <property type="entry name" value="Metallo-depent_PP-like"/>
</dbReference>